<feature type="domain" description="CYTH" evidence="2">
    <location>
        <begin position="2"/>
        <end position="147"/>
    </location>
</feature>
<dbReference type="EMBL" id="FONW01000019">
    <property type="protein sequence ID" value="SFF88656.1"/>
    <property type="molecule type" value="Genomic_DNA"/>
</dbReference>
<proteinExistence type="predicted"/>
<dbReference type="PROSITE" id="PS51707">
    <property type="entry name" value="CYTH"/>
    <property type="match status" value="1"/>
</dbReference>
<dbReference type="RefSeq" id="WP_093921734.1">
    <property type="nucleotide sequence ID" value="NZ_FONW01000019.1"/>
</dbReference>
<accession>A0A1I2MH05</accession>
<dbReference type="PANTHER" id="PTHR40114">
    <property type="entry name" value="SLR0698 PROTEIN"/>
    <property type="match status" value="1"/>
</dbReference>
<protein>
    <submittedName>
        <fullName evidence="3">CYTH domain-containing protein</fullName>
    </submittedName>
</protein>
<dbReference type="SUPFAM" id="SSF55154">
    <property type="entry name" value="CYTH-like phosphatases"/>
    <property type="match status" value="1"/>
</dbReference>
<evidence type="ECO:0000259" key="2">
    <source>
        <dbReference type="PROSITE" id="PS51707"/>
    </source>
</evidence>
<dbReference type="InterPro" id="IPR033469">
    <property type="entry name" value="CYTH-like_dom_sf"/>
</dbReference>
<keyword evidence="4" id="KW-1185">Reference proteome</keyword>
<dbReference type="InterPro" id="IPR012042">
    <property type="entry name" value="NeuTTM/CthTTM-like"/>
</dbReference>
<dbReference type="STRING" id="655355.SAMN05216283_11944"/>
<dbReference type="Pfam" id="PF01928">
    <property type="entry name" value="CYTH"/>
    <property type="match status" value="1"/>
</dbReference>
<evidence type="ECO:0000313" key="3">
    <source>
        <dbReference type="EMBL" id="SFF88656.1"/>
    </source>
</evidence>
<dbReference type="Proteomes" id="UP000198964">
    <property type="component" value="Unassembled WGS sequence"/>
</dbReference>
<dbReference type="Gene3D" id="2.40.320.10">
    <property type="entry name" value="Hypothetical Protein Pfu-838710-001"/>
    <property type="match status" value="1"/>
</dbReference>
<sequence>MATEIERKFLVKEEMLPKMDQIIRMSQAYLQTEPERTIRVRITDESAFLTIKGKQVGFSRAEFEYPIPKADAEELIKLACYPPIEKDRHLIVYKGKTWEVDFFKGANKGLILAEVELADEQEQVELPNWIDVEVTGEERYHNSYLARYPFSAQK</sequence>
<dbReference type="CDD" id="cd07891">
    <property type="entry name" value="CYTH-like_CthTTM-like_1"/>
    <property type="match status" value="1"/>
</dbReference>
<feature type="active site" description="Proton acceptor" evidence="1">
    <location>
        <position position="29"/>
    </location>
</feature>
<evidence type="ECO:0000256" key="1">
    <source>
        <dbReference type="PIRSR" id="PIRSR016487-1"/>
    </source>
</evidence>
<dbReference type="PANTHER" id="PTHR40114:SF1">
    <property type="entry name" value="SLR0698 PROTEIN"/>
    <property type="match status" value="1"/>
</dbReference>
<evidence type="ECO:0000313" key="4">
    <source>
        <dbReference type="Proteomes" id="UP000198964"/>
    </source>
</evidence>
<dbReference type="AlphaFoldDB" id="A0A1I2MH05"/>
<dbReference type="SMART" id="SM01118">
    <property type="entry name" value="CYTH"/>
    <property type="match status" value="1"/>
</dbReference>
<dbReference type="InterPro" id="IPR023577">
    <property type="entry name" value="CYTH_domain"/>
</dbReference>
<gene>
    <name evidence="3" type="ORF">SAMN05216283_11944</name>
</gene>
<name>A0A1I2MH05_9BACT</name>
<dbReference type="PIRSF" id="PIRSF016487">
    <property type="entry name" value="CYTH_UCP016487"/>
    <property type="match status" value="1"/>
</dbReference>
<organism evidence="3 4">
    <name type="scientific">Sunxiuqinia elliptica</name>
    <dbReference type="NCBI Taxonomy" id="655355"/>
    <lineage>
        <taxon>Bacteria</taxon>
        <taxon>Pseudomonadati</taxon>
        <taxon>Bacteroidota</taxon>
        <taxon>Bacteroidia</taxon>
        <taxon>Marinilabiliales</taxon>
        <taxon>Prolixibacteraceae</taxon>
        <taxon>Sunxiuqinia</taxon>
    </lineage>
</organism>
<reference evidence="3 4" key="1">
    <citation type="submission" date="2016-10" db="EMBL/GenBank/DDBJ databases">
        <authorList>
            <person name="de Groot N.N."/>
        </authorList>
    </citation>
    <scope>NUCLEOTIDE SEQUENCE [LARGE SCALE GENOMIC DNA]</scope>
    <source>
        <strain evidence="3 4">CGMCC 1.9156</strain>
    </source>
</reference>